<protein>
    <submittedName>
        <fullName evidence="6">Uncharacterized protein</fullName>
    </submittedName>
</protein>
<evidence type="ECO:0000256" key="2">
    <source>
        <dbReference type="ARBA" id="ARBA00022737"/>
    </source>
</evidence>
<dbReference type="STRING" id="56723.ENSLBEP00000014115"/>
<dbReference type="AlphaFoldDB" id="A0A3Q3M059"/>
<keyword evidence="4" id="KW-0391">Immunity</keyword>
<keyword evidence="7" id="KW-1185">Reference proteome</keyword>
<dbReference type="GO" id="GO:0005829">
    <property type="term" value="C:cytosol"/>
    <property type="evidence" value="ECO:0007669"/>
    <property type="project" value="TreeGrafter"/>
</dbReference>
<organism evidence="6 7">
    <name type="scientific">Labrus bergylta</name>
    <name type="common">ballan wrasse</name>
    <dbReference type="NCBI Taxonomy" id="56723"/>
    <lineage>
        <taxon>Eukaryota</taxon>
        <taxon>Metazoa</taxon>
        <taxon>Chordata</taxon>
        <taxon>Craniata</taxon>
        <taxon>Vertebrata</taxon>
        <taxon>Euteleostomi</taxon>
        <taxon>Actinopterygii</taxon>
        <taxon>Neopterygii</taxon>
        <taxon>Teleostei</taxon>
        <taxon>Neoteleostei</taxon>
        <taxon>Acanthomorphata</taxon>
        <taxon>Eupercaria</taxon>
        <taxon>Labriformes</taxon>
        <taxon>Labridae</taxon>
        <taxon>Labrus</taxon>
    </lineage>
</organism>
<name>A0A3Q3M059_9LABR</name>
<evidence type="ECO:0000313" key="7">
    <source>
        <dbReference type="Proteomes" id="UP000261660"/>
    </source>
</evidence>
<dbReference type="GeneTree" id="ENSGT00950000182946"/>
<dbReference type="InParanoid" id="A0A3Q3M059"/>
<dbReference type="Proteomes" id="UP000261660">
    <property type="component" value="Unplaced"/>
</dbReference>
<evidence type="ECO:0000256" key="1">
    <source>
        <dbReference type="ARBA" id="ARBA00022588"/>
    </source>
</evidence>
<dbReference type="PANTHER" id="PTHR10271:SF14">
    <property type="entry name" value="INTERFERON-INDUCED PROTEIN WITH TETRATRICOPEPTIDE REPEATS-RELATED"/>
    <property type="match status" value="1"/>
</dbReference>
<dbReference type="GO" id="GO:0051607">
    <property type="term" value="P:defense response to virus"/>
    <property type="evidence" value="ECO:0007669"/>
    <property type="project" value="TreeGrafter"/>
</dbReference>
<keyword evidence="2" id="KW-0677">Repeat</keyword>
<dbReference type="FunCoup" id="A0A3Q3M059">
    <property type="interactions" value="1"/>
</dbReference>
<proteinExistence type="inferred from homology"/>
<comment type="similarity">
    <text evidence="5">Belongs to the IFIT family.</text>
</comment>
<dbReference type="SUPFAM" id="SSF48452">
    <property type="entry name" value="TPR-like"/>
    <property type="match status" value="1"/>
</dbReference>
<dbReference type="PANTHER" id="PTHR10271">
    <property type="entry name" value="INTERFERON-INDUCED PROTEIN WITH TETRATRICOPEPTIDE REPEATS"/>
    <property type="match status" value="1"/>
</dbReference>
<dbReference type="Pfam" id="PF13424">
    <property type="entry name" value="TPR_12"/>
    <property type="match status" value="1"/>
</dbReference>
<reference evidence="6" key="2">
    <citation type="submission" date="2025-09" db="UniProtKB">
        <authorList>
            <consortium name="Ensembl"/>
        </authorList>
    </citation>
    <scope>IDENTIFICATION</scope>
</reference>
<keyword evidence="1" id="KW-0399">Innate immunity</keyword>
<evidence type="ECO:0000313" key="6">
    <source>
        <dbReference type="Ensembl" id="ENSLBEP00000014115.1"/>
    </source>
</evidence>
<dbReference type="InterPro" id="IPR011990">
    <property type="entry name" value="TPR-like_helical_dom_sf"/>
</dbReference>
<evidence type="ECO:0000256" key="3">
    <source>
        <dbReference type="ARBA" id="ARBA00022803"/>
    </source>
</evidence>
<dbReference type="FunFam" id="1.25.40.10:FF:000036">
    <property type="entry name" value="interferon-induced protein with tetratricopeptide repeats 5"/>
    <property type="match status" value="1"/>
</dbReference>
<dbReference type="GO" id="GO:0045087">
    <property type="term" value="P:innate immune response"/>
    <property type="evidence" value="ECO:0007669"/>
    <property type="project" value="UniProtKB-KW"/>
</dbReference>
<dbReference type="Ensembl" id="ENSLBET00000014928.1">
    <property type="protein sequence ID" value="ENSLBEP00000014115.1"/>
    <property type="gene ID" value="ENSLBEG00000010968.1"/>
</dbReference>
<evidence type="ECO:0000256" key="5">
    <source>
        <dbReference type="ARBA" id="ARBA00038336"/>
    </source>
</evidence>
<accession>A0A3Q3M059</accession>
<reference evidence="6" key="1">
    <citation type="submission" date="2025-08" db="UniProtKB">
        <authorList>
            <consortium name="Ensembl"/>
        </authorList>
    </citation>
    <scope>IDENTIFICATION</scope>
</reference>
<sequence>DSHITRKSLSESLQCHFTWDLDRSRPKLLRLTHKMEDFSKEKGNRWLGHIYNLWGFIQYKLGLNEEARNLFQKAAETLNKLRDADEGPWLVVNYGNLAWLHHHLGDLEESQAYLSKVDALMEKYPSPSQDDLHPEIYAEKAWTLMFFGEDMILVVDYYEKAARMQPDMVDWNTSYVIWLKKAQNFSDTRLDPDLLEKMRQAKERDPENLCLAALYLEQRADEGENIRDEVRELAGNVSTLCCSNSGMWALLNLHIEHISVDEAVDLAEKVLKEHPDVRYLKKFVALCYRWRIVYKRRDYPDQEQSMVDTAIALHEELLSLYPHSSLKREIDLATIYAKSHHSKAKAEQIFQKLLKNEPAEPEDKQMLYNIYANHLYFNLYDSHRQQQYLKNLPSVRKASEPWRRIKTEKLRSFSETCKSQGSKDREANLGGTIYLHRPRLHAGRGIGSKRVHQQSGEGGGGGLFWQAVN</sequence>
<evidence type="ECO:0000256" key="4">
    <source>
        <dbReference type="ARBA" id="ARBA00022859"/>
    </source>
</evidence>
<dbReference type="Gene3D" id="1.25.40.10">
    <property type="entry name" value="Tetratricopeptide repeat domain"/>
    <property type="match status" value="3"/>
</dbReference>
<keyword evidence="3" id="KW-0802">TPR repeat</keyword>